<evidence type="ECO:0000313" key="2">
    <source>
        <dbReference type="Proteomes" id="UP001282284"/>
    </source>
</evidence>
<proteinExistence type="predicted"/>
<comment type="caution">
    <text evidence="1">The sequence shown here is derived from an EMBL/GenBank/DDBJ whole genome shotgun (WGS) entry which is preliminary data.</text>
</comment>
<organism evidence="1 2">
    <name type="scientific">Sporosarcina saromensis</name>
    <dbReference type="NCBI Taxonomy" id="359365"/>
    <lineage>
        <taxon>Bacteria</taxon>
        <taxon>Bacillati</taxon>
        <taxon>Bacillota</taxon>
        <taxon>Bacilli</taxon>
        <taxon>Bacillales</taxon>
        <taxon>Caryophanaceae</taxon>
        <taxon>Sporosarcina</taxon>
    </lineage>
</organism>
<name>A0ABU4GF03_9BACL</name>
<evidence type="ECO:0000313" key="1">
    <source>
        <dbReference type="EMBL" id="MDW0114187.1"/>
    </source>
</evidence>
<protein>
    <submittedName>
        <fullName evidence="1">Uncharacterized protein</fullName>
    </submittedName>
</protein>
<reference evidence="1 2" key="1">
    <citation type="submission" date="2023-06" db="EMBL/GenBank/DDBJ databases">
        <title>Sporosarcina sp. nov., isolated from Korean traditional fermented seafood 'Jeotgal'.</title>
        <authorList>
            <person name="Yang A.I."/>
            <person name="Shin N.-R."/>
        </authorList>
    </citation>
    <scope>NUCLEOTIDE SEQUENCE [LARGE SCALE GENOMIC DNA]</scope>
    <source>
        <strain evidence="1 2">KCTC13119</strain>
    </source>
</reference>
<gene>
    <name evidence="1" type="ORF">QT711_13405</name>
</gene>
<dbReference type="EMBL" id="JAUBDI010000013">
    <property type="protein sequence ID" value="MDW0114187.1"/>
    <property type="molecule type" value="Genomic_DNA"/>
</dbReference>
<keyword evidence="2" id="KW-1185">Reference proteome</keyword>
<dbReference type="RefSeq" id="WP_317945042.1">
    <property type="nucleotide sequence ID" value="NZ_JAUBDI010000013.1"/>
</dbReference>
<sequence>MQSDDVRKKLKTLQDDTESYVATLKELLYNQTNRPQCISYFTYALQLSHDTELESFCLGSLHIHNIGNQPLTNPTLHLHLSDKAPFTLNGKFVSNATALSSQLTNGWERINDRSEESAFHLKPIGKTSIQPGETLSFTNFQLTWSPSAFYAGSVTATLFSDQQPDGVDALNSININGSMTTGKEQ</sequence>
<accession>A0ABU4GF03</accession>
<dbReference type="Proteomes" id="UP001282284">
    <property type="component" value="Unassembled WGS sequence"/>
</dbReference>